<dbReference type="Proteomes" id="UP000193689">
    <property type="component" value="Unassembled WGS sequence"/>
</dbReference>
<gene>
    <name evidence="2" type="ORF">BCR38DRAFT_207713</name>
</gene>
<comment type="caution">
    <text evidence="2">The sequence shown here is derived from an EMBL/GenBank/DDBJ whole genome shotgun (WGS) entry which is preliminary data.</text>
</comment>
<dbReference type="InParanoid" id="A0A1Y2DYG1"/>
<dbReference type="GeneID" id="63770350"/>
<proteinExistence type="predicted"/>
<dbReference type="EMBL" id="MCFJ01000007">
    <property type="protein sequence ID" value="ORY64124.1"/>
    <property type="molecule type" value="Genomic_DNA"/>
</dbReference>
<organism evidence="2 3">
    <name type="scientific">Pseudomassariella vexata</name>
    <dbReference type="NCBI Taxonomy" id="1141098"/>
    <lineage>
        <taxon>Eukaryota</taxon>
        <taxon>Fungi</taxon>
        <taxon>Dikarya</taxon>
        <taxon>Ascomycota</taxon>
        <taxon>Pezizomycotina</taxon>
        <taxon>Sordariomycetes</taxon>
        <taxon>Xylariomycetidae</taxon>
        <taxon>Amphisphaeriales</taxon>
        <taxon>Pseudomassariaceae</taxon>
        <taxon>Pseudomassariella</taxon>
    </lineage>
</organism>
<dbReference type="AlphaFoldDB" id="A0A1Y2DYG1"/>
<feature type="region of interest" description="Disordered" evidence="1">
    <location>
        <begin position="1"/>
        <end position="49"/>
    </location>
</feature>
<evidence type="ECO:0000256" key="1">
    <source>
        <dbReference type="SAM" id="MobiDB-lite"/>
    </source>
</evidence>
<keyword evidence="3" id="KW-1185">Reference proteome</keyword>
<dbReference type="RefSeq" id="XP_040715538.1">
    <property type="nucleotide sequence ID" value="XM_040854138.1"/>
</dbReference>
<evidence type="ECO:0000313" key="2">
    <source>
        <dbReference type="EMBL" id="ORY64124.1"/>
    </source>
</evidence>
<reference evidence="2 3" key="1">
    <citation type="submission" date="2016-07" db="EMBL/GenBank/DDBJ databases">
        <title>Pervasive Adenine N6-methylation of Active Genes in Fungi.</title>
        <authorList>
            <consortium name="DOE Joint Genome Institute"/>
            <person name="Mondo S.J."/>
            <person name="Dannebaum R.O."/>
            <person name="Kuo R.C."/>
            <person name="Labutti K."/>
            <person name="Haridas S."/>
            <person name="Kuo A."/>
            <person name="Salamov A."/>
            <person name="Ahrendt S.R."/>
            <person name="Lipzen A."/>
            <person name="Sullivan W."/>
            <person name="Andreopoulos W.B."/>
            <person name="Clum A."/>
            <person name="Lindquist E."/>
            <person name="Daum C."/>
            <person name="Ramamoorthy G.K."/>
            <person name="Gryganskyi A."/>
            <person name="Culley D."/>
            <person name="Magnuson J.K."/>
            <person name="James T.Y."/>
            <person name="O'Malley M.A."/>
            <person name="Stajich J.E."/>
            <person name="Spatafora J.W."/>
            <person name="Visel A."/>
            <person name="Grigoriev I.V."/>
        </authorList>
    </citation>
    <scope>NUCLEOTIDE SEQUENCE [LARGE SCALE GENOMIC DNA]</scope>
    <source>
        <strain evidence="2 3">CBS 129021</strain>
    </source>
</reference>
<protein>
    <submittedName>
        <fullName evidence="2">Uncharacterized protein</fullName>
    </submittedName>
</protein>
<accession>A0A1Y2DYG1</accession>
<evidence type="ECO:0000313" key="3">
    <source>
        <dbReference type="Proteomes" id="UP000193689"/>
    </source>
</evidence>
<sequence>MRPLKKKGKGEPPAVGFRNIKTREEEEQNGELFTADGDSRATRSNGNNFNPQDVPGCLKTCRKFFFEDFVAVDNPEKGAASKENCEVLRDGYESTTLWALYACDAFQCGVYIDLEGPLGQSREYDHLAGRRGRR</sequence>
<name>A0A1Y2DYG1_9PEZI</name>